<sequence length="101" mass="10661">MSSLKIISTATALLVAANGAFADPFIRGAKARRTHTSSPAAQPADNGYYVPYVVGVDGKKYPIMEIPGSVTVVPRQLMDDQQATTLGDALRNVSGVTIRGR</sequence>
<dbReference type="PROSITE" id="PS52016">
    <property type="entry name" value="TONB_DEPENDENT_REC_3"/>
    <property type="match status" value="1"/>
</dbReference>
<dbReference type="GO" id="GO:0006811">
    <property type="term" value="P:monoatomic ion transport"/>
    <property type="evidence" value="ECO:0007669"/>
    <property type="project" value="UniProtKB-KW"/>
</dbReference>
<evidence type="ECO:0000259" key="5">
    <source>
        <dbReference type="Pfam" id="PF07715"/>
    </source>
</evidence>
<evidence type="ECO:0000256" key="3">
    <source>
        <dbReference type="PROSITE-ProRule" id="PRU01360"/>
    </source>
</evidence>
<keyword evidence="3" id="KW-0472">Membrane</keyword>
<dbReference type="InterPro" id="IPR037066">
    <property type="entry name" value="Plug_dom_sf"/>
</dbReference>
<dbReference type="SUPFAM" id="SSF56935">
    <property type="entry name" value="Porins"/>
    <property type="match status" value="1"/>
</dbReference>
<dbReference type="PANTHER" id="PTHR32552:SF81">
    <property type="entry name" value="TONB-DEPENDENT OUTER MEMBRANE RECEPTOR"/>
    <property type="match status" value="1"/>
</dbReference>
<keyword evidence="3" id="KW-0998">Cell outer membrane</keyword>
<dbReference type="InterPro" id="IPR039426">
    <property type="entry name" value="TonB-dep_rcpt-like"/>
</dbReference>
<dbReference type="KEGG" id="mros:EHO51_17600"/>
<evidence type="ECO:0000256" key="1">
    <source>
        <dbReference type="ARBA" id="ARBA00023065"/>
    </source>
</evidence>
<comment type="similarity">
    <text evidence="3">Belongs to the TonB-dependent receptor family.</text>
</comment>
<dbReference type="InterPro" id="IPR012910">
    <property type="entry name" value="Plug_dom"/>
</dbReference>
<keyword evidence="1" id="KW-0406">Ion transport</keyword>
<keyword evidence="3" id="KW-0813">Transport</keyword>
<keyword evidence="3" id="KW-1134">Transmembrane beta strand</keyword>
<dbReference type="AlphaFoldDB" id="A0A3G8M8Y8"/>
<dbReference type="RefSeq" id="WP_124739936.1">
    <property type="nucleotide sequence ID" value="NZ_CP034086.1"/>
</dbReference>
<keyword evidence="4" id="KW-0732">Signal</keyword>
<dbReference type="Gene3D" id="2.170.130.10">
    <property type="entry name" value="TonB-dependent receptor, plug domain"/>
    <property type="match status" value="1"/>
</dbReference>
<keyword evidence="2" id="KW-0798">TonB box</keyword>
<evidence type="ECO:0000256" key="2">
    <source>
        <dbReference type="ARBA" id="ARBA00023077"/>
    </source>
</evidence>
<reference evidence="6 7" key="1">
    <citation type="submission" date="2018-11" db="EMBL/GenBank/DDBJ databases">
        <title>Genome squencing of methanotrophic bacteria isolated from alkaline groundwater in Korea.</title>
        <authorList>
            <person name="Nguyen L.N."/>
        </authorList>
    </citation>
    <scope>NUCLEOTIDE SEQUENCE [LARGE SCALE GENOMIC DNA]</scope>
    <source>
        <strain evidence="6 7">GW6</strain>
    </source>
</reference>
<protein>
    <submittedName>
        <fullName evidence="6">Plug domain-containing protein</fullName>
    </submittedName>
</protein>
<evidence type="ECO:0000313" key="7">
    <source>
        <dbReference type="Proteomes" id="UP000273982"/>
    </source>
</evidence>
<evidence type="ECO:0000313" key="6">
    <source>
        <dbReference type="EMBL" id="AZG78391.1"/>
    </source>
</evidence>
<gene>
    <name evidence="6" type="ORF">EHO51_17600</name>
</gene>
<dbReference type="PANTHER" id="PTHR32552">
    <property type="entry name" value="FERRICHROME IRON RECEPTOR-RELATED"/>
    <property type="match status" value="1"/>
</dbReference>
<name>A0A3G8M8Y8_9HYPH</name>
<dbReference type="Pfam" id="PF07715">
    <property type="entry name" value="Plug"/>
    <property type="match status" value="1"/>
</dbReference>
<proteinExistence type="inferred from homology"/>
<feature type="chain" id="PRO_5018090043" evidence="4">
    <location>
        <begin position="23"/>
        <end position="101"/>
    </location>
</feature>
<dbReference type="GO" id="GO:0009279">
    <property type="term" value="C:cell outer membrane"/>
    <property type="evidence" value="ECO:0007669"/>
    <property type="project" value="UniProtKB-SubCell"/>
</dbReference>
<dbReference type="Proteomes" id="UP000273982">
    <property type="component" value="Chromosome"/>
</dbReference>
<organism evidence="6 7">
    <name type="scientific">Methylocystis rosea</name>
    <dbReference type="NCBI Taxonomy" id="173366"/>
    <lineage>
        <taxon>Bacteria</taxon>
        <taxon>Pseudomonadati</taxon>
        <taxon>Pseudomonadota</taxon>
        <taxon>Alphaproteobacteria</taxon>
        <taxon>Hyphomicrobiales</taxon>
        <taxon>Methylocystaceae</taxon>
        <taxon>Methylocystis</taxon>
    </lineage>
</organism>
<accession>A0A3G8M8Y8</accession>
<evidence type="ECO:0000256" key="4">
    <source>
        <dbReference type="SAM" id="SignalP"/>
    </source>
</evidence>
<dbReference type="EMBL" id="CP034086">
    <property type="protein sequence ID" value="AZG78391.1"/>
    <property type="molecule type" value="Genomic_DNA"/>
</dbReference>
<comment type="subcellular location">
    <subcellularLocation>
        <location evidence="3">Cell outer membrane</location>
        <topology evidence="3">Multi-pass membrane protein</topology>
    </subcellularLocation>
</comment>
<feature type="domain" description="TonB-dependent receptor plug" evidence="5">
    <location>
        <begin position="63"/>
        <end position="98"/>
    </location>
</feature>
<keyword evidence="3" id="KW-0812">Transmembrane</keyword>
<feature type="signal peptide" evidence="4">
    <location>
        <begin position="1"/>
        <end position="22"/>
    </location>
</feature>